<reference evidence="1 2" key="1">
    <citation type="journal article" date="2019" name="Emerg. Microbes Infect.">
        <title>Comprehensive subspecies identification of 175 nontuberculous mycobacteria species based on 7547 genomic profiles.</title>
        <authorList>
            <person name="Matsumoto Y."/>
            <person name="Kinjo T."/>
            <person name="Motooka D."/>
            <person name="Nabeya D."/>
            <person name="Jung N."/>
            <person name="Uechi K."/>
            <person name="Horii T."/>
            <person name="Iida T."/>
            <person name="Fujita J."/>
            <person name="Nakamura S."/>
        </authorList>
    </citation>
    <scope>NUCLEOTIDE SEQUENCE [LARGE SCALE GENOMIC DNA]</scope>
    <source>
        <strain evidence="1 2">JCM 17322</strain>
    </source>
</reference>
<gene>
    <name evidence="1" type="ORF">MBOT_05990</name>
</gene>
<proteinExistence type="predicted"/>
<protein>
    <submittedName>
        <fullName evidence="1">Uncharacterized protein</fullName>
    </submittedName>
</protein>
<keyword evidence="2" id="KW-1185">Reference proteome</keyword>
<dbReference type="AlphaFoldDB" id="A0A7I9XTD7"/>
<organism evidence="1 2">
    <name type="scientific">Mycobacterium botniense</name>
    <dbReference type="NCBI Taxonomy" id="84962"/>
    <lineage>
        <taxon>Bacteria</taxon>
        <taxon>Bacillati</taxon>
        <taxon>Actinomycetota</taxon>
        <taxon>Actinomycetes</taxon>
        <taxon>Mycobacteriales</taxon>
        <taxon>Mycobacteriaceae</taxon>
        <taxon>Mycobacterium</taxon>
    </lineage>
</organism>
<name>A0A7I9XTD7_9MYCO</name>
<comment type="caution">
    <text evidence="1">The sequence shown here is derived from an EMBL/GenBank/DDBJ whole genome shotgun (WGS) entry which is preliminary data.</text>
</comment>
<sequence length="144" mass="16519">MNTVGDMAREEILLDGLVDLVSLSAVNWKVRQQLPLASLSEIQNETLEVVRFLIEEGLFELGRRSGEDDRFVAWDEPPDVSMQRVHDAYVTHHDDQLRWAHRFWLKLTPKGEQLALSTVNGRHVAQAVEEQLREIRAFSDGGRD</sequence>
<evidence type="ECO:0000313" key="2">
    <source>
        <dbReference type="Proteomes" id="UP000465361"/>
    </source>
</evidence>
<dbReference type="Proteomes" id="UP000465361">
    <property type="component" value="Unassembled WGS sequence"/>
</dbReference>
<dbReference type="EMBL" id="BLKW01000002">
    <property type="protein sequence ID" value="GFG73234.1"/>
    <property type="molecule type" value="Genomic_DNA"/>
</dbReference>
<accession>A0A7I9XTD7</accession>
<evidence type="ECO:0000313" key="1">
    <source>
        <dbReference type="EMBL" id="GFG73234.1"/>
    </source>
</evidence>